<dbReference type="Pfam" id="PF08534">
    <property type="entry name" value="Redoxin"/>
    <property type="match status" value="1"/>
</dbReference>
<dbReference type="Gene3D" id="3.40.30.10">
    <property type="entry name" value="Glutaredoxin"/>
    <property type="match status" value="1"/>
</dbReference>
<dbReference type="EMBL" id="FWXT01000001">
    <property type="protein sequence ID" value="SMC66208.1"/>
    <property type="molecule type" value="Genomic_DNA"/>
</dbReference>
<dbReference type="OrthoDB" id="1118217at2"/>
<evidence type="ECO:0000313" key="2">
    <source>
        <dbReference type="EMBL" id="SMC66208.1"/>
    </source>
</evidence>
<protein>
    <submittedName>
        <fullName evidence="2">Redoxin</fullName>
    </submittedName>
</protein>
<dbReference type="RefSeq" id="WP_084237988.1">
    <property type="nucleotide sequence ID" value="NZ_FWXT01000001.1"/>
</dbReference>
<gene>
    <name evidence="2" type="ORF">SAMN04488524_1798</name>
</gene>
<dbReference type="STRING" id="151894.SAMN04488524_1798"/>
<keyword evidence="3" id="KW-1185">Reference proteome</keyword>
<dbReference type="AlphaFoldDB" id="A0A1W2B1C3"/>
<feature type="domain" description="Thioredoxin" evidence="1">
    <location>
        <begin position="40"/>
        <end position="201"/>
    </location>
</feature>
<dbReference type="InterPro" id="IPR013766">
    <property type="entry name" value="Thioredoxin_domain"/>
</dbReference>
<dbReference type="Proteomes" id="UP000192756">
    <property type="component" value="Unassembled WGS sequence"/>
</dbReference>
<evidence type="ECO:0000259" key="1">
    <source>
        <dbReference type="PROSITE" id="PS51352"/>
    </source>
</evidence>
<dbReference type="SUPFAM" id="SSF52833">
    <property type="entry name" value="Thioredoxin-like"/>
    <property type="match status" value="1"/>
</dbReference>
<organism evidence="2 3">
    <name type="scientific">Pedobacter africanus</name>
    <dbReference type="NCBI Taxonomy" id="151894"/>
    <lineage>
        <taxon>Bacteria</taxon>
        <taxon>Pseudomonadati</taxon>
        <taxon>Bacteroidota</taxon>
        <taxon>Sphingobacteriia</taxon>
        <taxon>Sphingobacteriales</taxon>
        <taxon>Sphingobacteriaceae</taxon>
        <taxon>Pedobacter</taxon>
    </lineage>
</organism>
<dbReference type="InterPro" id="IPR050553">
    <property type="entry name" value="Thioredoxin_ResA/DsbE_sf"/>
</dbReference>
<dbReference type="PANTHER" id="PTHR42852:SF13">
    <property type="entry name" value="PROTEIN DIPZ"/>
    <property type="match status" value="1"/>
</dbReference>
<dbReference type="InterPro" id="IPR036249">
    <property type="entry name" value="Thioredoxin-like_sf"/>
</dbReference>
<dbReference type="PANTHER" id="PTHR42852">
    <property type="entry name" value="THIOL:DISULFIDE INTERCHANGE PROTEIN DSBE"/>
    <property type="match status" value="1"/>
</dbReference>
<dbReference type="CDD" id="cd02966">
    <property type="entry name" value="TlpA_like_family"/>
    <property type="match status" value="1"/>
</dbReference>
<dbReference type="PROSITE" id="PS51352">
    <property type="entry name" value="THIOREDOXIN_2"/>
    <property type="match status" value="1"/>
</dbReference>
<accession>A0A1W2B1C3</accession>
<dbReference type="GO" id="GO:0016491">
    <property type="term" value="F:oxidoreductase activity"/>
    <property type="evidence" value="ECO:0007669"/>
    <property type="project" value="InterPro"/>
</dbReference>
<sequence>MKLIITFIAVLQVFYVQAQHADGSKISQAKLTSQLSSKPLIPGEKVPDFILGQMLNHPTLRSARISDFKGKLLILDFWNTHCTVCIQQFPKINKLQEKMGDGVIILPVGFEYANNTGEIKKFVQKLHGTFYELALPSIVSQWKVGGSAWQENVFYKLFPWESMPHEVWIDGDGRLIAITDHTALTESNIAAVLRDKNYVLPTRQLKSKRIGTETFLISQNGGVELKHYGSILSKYQNTYKDSYLDDYSDSVRWRFSAANQTVFDYYVKVYKDDLPELFGDSYNKRILVESKSPGTFYRRGYEGEYLDNWGFESFLNSNYFSYELIMPKSFTKDKIYEIMRQDFDRYFFVNSKIENRKVKYLALVADGNRFVSRNLKAGYEQMVSPQWDNIEFKNGTIKDFVTNCLDRSFPSYIILNQTGFSGNIDLKLEKVKRNDLQYWNTALNRYDLKLVEVEGEFPMLVLRDLRE</sequence>
<evidence type="ECO:0000313" key="3">
    <source>
        <dbReference type="Proteomes" id="UP000192756"/>
    </source>
</evidence>
<dbReference type="InterPro" id="IPR013740">
    <property type="entry name" value="Redoxin"/>
</dbReference>
<reference evidence="3" key="1">
    <citation type="submission" date="2017-04" db="EMBL/GenBank/DDBJ databases">
        <authorList>
            <person name="Varghese N."/>
            <person name="Submissions S."/>
        </authorList>
    </citation>
    <scope>NUCLEOTIDE SEQUENCE [LARGE SCALE GENOMIC DNA]</scope>
    <source>
        <strain evidence="3">DSM 12126</strain>
    </source>
</reference>
<proteinExistence type="predicted"/>
<name>A0A1W2B1C3_9SPHI</name>